<keyword evidence="3" id="KW-1185">Reference proteome</keyword>
<evidence type="ECO:0000313" key="3">
    <source>
        <dbReference type="Proteomes" id="UP001291623"/>
    </source>
</evidence>
<proteinExistence type="predicted"/>
<dbReference type="PANTHER" id="PTHR38937">
    <property type="entry name" value="MEMBRANE PROTEIN OF ER BODY-LIKE PROTEIN"/>
    <property type="match status" value="1"/>
</dbReference>
<dbReference type="PANTHER" id="PTHR38937:SF2">
    <property type="entry name" value="MEMBRANE PROTEIN OF ER BODY-LIKE PROTEIN ISOFORM X1"/>
    <property type="match status" value="1"/>
</dbReference>
<dbReference type="AlphaFoldDB" id="A0AAE1VJG1"/>
<feature type="transmembrane region" description="Helical" evidence="1">
    <location>
        <begin position="88"/>
        <end position="108"/>
    </location>
</feature>
<keyword evidence="1" id="KW-0812">Transmembrane</keyword>
<accession>A0AAE1VJG1</accession>
<feature type="transmembrane region" description="Helical" evidence="1">
    <location>
        <begin position="120"/>
        <end position="141"/>
    </location>
</feature>
<sequence length="186" mass="21182">MLSVQFTVSFADFINLQLWELKRDRYEQPSNRIMEKLVDRYRQQLGRRENFTVHVVLVLSYSYIIFGLVPPVIYVFSFRKSDDKELKIVAVAAASLVCILMLSTGKAYVQRAPKPYFKTISAYIILAITVSGVSYAAGILFKRLMEKLGLFEPSSTVNLLLPVCQGVDQHGHPDEEQNDEPQTCNL</sequence>
<feature type="transmembrane region" description="Helical" evidence="1">
    <location>
        <begin position="51"/>
        <end position="76"/>
    </location>
</feature>
<protein>
    <submittedName>
        <fullName evidence="2">Uncharacterized protein</fullName>
    </submittedName>
</protein>
<evidence type="ECO:0000256" key="1">
    <source>
        <dbReference type="SAM" id="Phobius"/>
    </source>
</evidence>
<reference evidence="2" key="1">
    <citation type="submission" date="2023-12" db="EMBL/GenBank/DDBJ databases">
        <title>Genome assembly of Anisodus tanguticus.</title>
        <authorList>
            <person name="Wang Y.-J."/>
        </authorList>
    </citation>
    <scope>NUCLEOTIDE SEQUENCE</scope>
    <source>
        <strain evidence="2">KB-2021</strain>
        <tissue evidence="2">Leaf</tissue>
    </source>
</reference>
<evidence type="ECO:0000313" key="2">
    <source>
        <dbReference type="EMBL" id="KAK4362515.1"/>
    </source>
</evidence>
<dbReference type="InterPro" id="IPR052843">
    <property type="entry name" value="ER_body_metal_sequester"/>
</dbReference>
<organism evidence="2 3">
    <name type="scientific">Anisodus tanguticus</name>
    <dbReference type="NCBI Taxonomy" id="243964"/>
    <lineage>
        <taxon>Eukaryota</taxon>
        <taxon>Viridiplantae</taxon>
        <taxon>Streptophyta</taxon>
        <taxon>Embryophyta</taxon>
        <taxon>Tracheophyta</taxon>
        <taxon>Spermatophyta</taxon>
        <taxon>Magnoliopsida</taxon>
        <taxon>eudicotyledons</taxon>
        <taxon>Gunneridae</taxon>
        <taxon>Pentapetalae</taxon>
        <taxon>asterids</taxon>
        <taxon>lamiids</taxon>
        <taxon>Solanales</taxon>
        <taxon>Solanaceae</taxon>
        <taxon>Solanoideae</taxon>
        <taxon>Hyoscyameae</taxon>
        <taxon>Anisodus</taxon>
    </lineage>
</organism>
<dbReference type="Proteomes" id="UP001291623">
    <property type="component" value="Unassembled WGS sequence"/>
</dbReference>
<name>A0AAE1VJG1_9SOLA</name>
<gene>
    <name evidence="2" type="ORF">RND71_017756</name>
</gene>
<keyword evidence="1" id="KW-1133">Transmembrane helix</keyword>
<dbReference type="EMBL" id="JAVYJV010000009">
    <property type="protein sequence ID" value="KAK4362515.1"/>
    <property type="molecule type" value="Genomic_DNA"/>
</dbReference>
<keyword evidence="1" id="KW-0472">Membrane</keyword>
<comment type="caution">
    <text evidence="2">The sequence shown here is derived from an EMBL/GenBank/DDBJ whole genome shotgun (WGS) entry which is preliminary data.</text>
</comment>